<proteinExistence type="inferred from homology"/>
<keyword evidence="4" id="KW-1185">Reference proteome</keyword>
<dbReference type="AlphaFoldDB" id="A0A081PAI0"/>
<dbReference type="eggNOG" id="ENOG5033IU7">
    <property type="taxonomic scope" value="Bacteria"/>
</dbReference>
<comment type="similarity">
    <text evidence="1">Belongs to the barstar family.</text>
</comment>
<dbReference type="Proteomes" id="UP000028123">
    <property type="component" value="Unassembled WGS sequence"/>
</dbReference>
<dbReference type="InterPro" id="IPR000468">
    <property type="entry name" value="Barstar"/>
</dbReference>
<dbReference type="RefSeq" id="WP_051775032.1">
    <property type="nucleotide sequence ID" value="NZ_JNVM01000002.1"/>
</dbReference>
<dbReference type="SUPFAM" id="SSF52038">
    <property type="entry name" value="Barstar-related"/>
    <property type="match status" value="1"/>
</dbReference>
<name>A0A081PAI0_9BACL</name>
<feature type="domain" description="Barstar (barnase inhibitor)" evidence="2">
    <location>
        <begin position="153"/>
        <end position="220"/>
    </location>
</feature>
<sequence length="243" mass="28655">MSRIKKLEIHLEIDELGSESILLKADRFHIKESNGIYLIELENAIMLRDYPLEQGSLLFVKTNVGSSIMSIYCLEKQYLIQREKPQPICIKAEYGWIRADFCSFYLDLIKSWSNREQKYNWRDLSIFKKRVWLNACLDWNGLQQTINSSDKDLIIDCSIINSKMDVYCLIGETFLGYSGYMGRNLDALVDCLRCLKNINEFSIHFKNFRHLKTLDIPYYKIANENFSNHLMDIFKKHMVATFE</sequence>
<dbReference type="InterPro" id="IPR035905">
    <property type="entry name" value="Barstar-like_sf"/>
</dbReference>
<accession>A0A081PAI0</accession>
<dbReference type="Pfam" id="PF01337">
    <property type="entry name" value="Barstar"/>
    <property type="match status" value="1"/>
</dbReference>
<evidence type="ECO:0000313" key="4">
    <source>
        <dbReference type="Proteomes" id="UP000028123"/>
    </source>
</evidence>
<gene>
    <name evidence="3" type="ORF">ET33_13540</name>
</gene>
<dbReference type="OrthoDB" id="8859549at2"/>
<organism evidence="3 4">
    <name type="scientific">Paenibacillus tyrfis</name>
    <dbReference type="NCBI Taxonomy" id="1501230"/>
    <lineage>
        <taxon>Bacteria</taxon>
        <taxon>Bacillati</taxon>
        <taxon>Bacillota</taxon>
        <taxon>Bacilli</taxon>
        <taxon>Bacillales</taxon>
        <taxon>Paenibacillaceae</taxon>
        <taxon>Paenibacillus</taxon>
    </lineage>
</organism>
<evidence type="ECO:0000259" key="2">
    <source>
        <dbReference type="Pfam" id="PF01337"/>
    </source>
</evidence>
<dbReference type="Gene3D" id="3.30.370.10">
    <property type="entry name" value="Barstar-like"/>
    <property type="match status" value="1"/>
</dbReference>
<evidence type="ECO:0000256" key="1">
    <source>
        <dbReference type="ARBA" id="ARBA00006845"/>
    </source>
</evidence>
<evidence type="ECO:0000313" key="3">
    <source>
        <dbReference type="EMBL" id="KEQ27703.1"/>
    </source>
</evidence>
<protein>
    <recommendedName>
        <fullName evidence="2">Barstar (barnase inhibitor) domain-containing protein</fullName>
    </recommendedName>
</protein>
<reference evidence="3 4" key="1">
    <citation type="submission" date="2014-06" db="EMBL/GenBank/DDBJ databases">
        <title>Draft genome sequence of Paenibacillus sp. MSt1.</title>
        <authorList>
            <person name="Aw Y.K."/>
            <person name="Ong K.S."/>
            <person name="Gan H.M."/>
            <person name="Lee S.M."/>
        </authorList>
    </citation>
    <scope>NUCLEOTIDE SEQUENCE [LARGE SCALE GENOMIC DNA]</scope>
    <source>
        <strain evidence="3 4">MSt1</strain>
    </source>
</reference>
<dbReference type="EMBL" id="JNVM01000002">
    <property type="protein sequence ID" value="KEQ27703.1"/>
    <property type="molecule type" value="Genomic_DNA"/>
</dbReference>
<comment type="caution">
    <text evidence="3">The sequence shown here is derived from an EMBL/GenBank/DDBJ whole genome shotgun (WGS) entry which is preliminary data.</text>
</comment>